<feature type="coiled-coil region" evidence="1">
    <location>
        <begin position="163"/>
        <end position="236"/>
    </location>
</feature>
<keyword evidence="4" id="KW-1185">Reference proteome</keyword>
<dbReference type="EMBL" id="PJMY01000003">
    <property type="protein sequence ID" value="PKV94776.1"/>
    <property type="molecule type" value="Genomic_DNA"/>
</dbReference>
<dbReference type="AlphaFoldDB" id="A0A2N3WLP4"/>
<keyword evidence="1" id="KW-0175">Coiled coil</keyword>
<comment type="caution">
    <text evidence="3">The sequence shown here is derived from an EMBL/GenBank/DDBJ whole genome shotgun (WGS) entry which is preliminary data.</text>
</comment>
<evidence type="ECO:0000313" key="4">
    <source>
        <dbReference type="Proteomes" id="UP000233750"/>
    </source>
</evidence>
<evidence type="ECO:0000256" key="2">
    <source>
        <dbReference type="SAM" id="MobiDB-lite"/>
    </source>
</evidence>
<accession>A0A2N3WLP4</accession>
<feature type="region of interest" description="Disordered" evidence="2">
    <location>
        <begin position="357"/>
        <end position="379"/>
    </location>
</feature>
<dbReference type="Proteomes" id="UP000233750">
    <property type="component" value="Unassembled WGS sequence"/>
</dbReference>
<sequence length="379" mass="42081">MSDGGYPGLVFLLARTADNPKLHERFFAEWTDMHDVTRRCLAIITPAPGSITLEHQDPWRAGREQAVDLCGVQCLGDTKRLTEPALNARSCTDIDARPDMVVAPVLPGKLQSYRKALTVAVSEMRTFFGVSEALLPCTVFVSMFERRVFIVALDDMTSLYGFLKRIRIELEPVLNELDMAEAELAEAKVVRAEHHRRVGDLRWKARSVNFEWHAQLARLAQDLLKLTGSLADEEAELCRQVAADLASGQELTPEKRASARTLARRLSEARMHGKMPRRLRRAIAKFEAGYPGTHDVAVRMAQAVGEQDAHQRTIGRLKARIDDLGRELRLGAALVTAAKDGTTARNIVQANTIGTVHFHQHGKERPGPADRQSPAESSS</sequence>
<name>A0A2N3WLP4_9PSEU</name>
<evidence type="ECO:0000313" key="3">
    <source>
        <dbReference type="EMBL" id="PKV94776.1"/>
    </source>
</evidence>
<gene>
    <name evidence="3" type="ORF">ATK30_5661</name>
</gene>
<evidence type="ECO:0000256" key="1">
    <source>
        <dbReference type="SAM" id="Coils"/>
    </source>
</evidence>
<organism evidence="3 4">
    <name type="scientific">Amycolatopsis echigonensis</name>
    <dbReference type="NCBI Taxonomy" id="2576905"/>
    <lineage>
        <taxon>Bacteria</taxon>
        <taxon>Bacillati</taxon>
        <taxon>Actinomycetota</taxon>
        <taxon>Actinomycetes</taxon>
        <taxon>Pseudonocardiales</taxon>
        <taxon>Pseudonocardiaceae</taxon>
        <taxon>Amycolatopsis</taxon>
    </lineage>
</organism>
<reference evidence="3 4" key="1">
    <citation type="submission" date="2017-12" db="EMBL/GenBank/DDBJ databases">
        <title>Sequencing the genomes of 1000 Actinobacteria strains.</title>
        <authorList>
            <person name="Klenk H.-P."/>
        </authorList>
    </citation>
    <scope>NUCLEOTIDE SEQUENCE [LARGE SCALE GENOMIC DNA]</scope>
    <source>
        <strain evidence="3 4">DSM 45165</strain>
    </source>
</reference>
<protein>
    <submittedName>
        <fullName evidence="3">Uncharacterized protein</fullName>
    </submittedName>
</protein>
<proteinExistence type="predicted"/>